<evidence type="ECO:0000313" key="2">
    <source>
        <dbReference type="Proteomes" id="UP000887116"/>
    </source>
</evidence>
<protein>
    <submittedName>
        <fullName evidence="1">Uncharacterized protein</fullName>
    </submittedName>
</protein>
<proteinExistence type="predicted"/>
<comment type="caution">
    <text evidence="1">The sequence shown here is derived from an EMBL/GenBank/DDBJ whole genome shotgun (WGS) entry which is preliminary data.</text>
</comment>
<evidence type="ECO:0000313" key="1">
    <source>
        <dbReference type="EMBL" id="GFQ91606.1"/>
    </source>
</evidence>
<keyword evidence="2" id="KW-1185">Reference proteome</keyword>
<reference evidence="1" key="1">
    <citation type="submission" date="2020-07" db="EMBL/GenBank/DDBJ databases">
        <title>Multicomponent nature underlies the extraordinary mechanical properties of spider dragline silk.</title>
        <authorList>
            <person name="Kono N."/>
            <person name="Nakamura H."/>
            <person name="Mori M."/>
            <person name="Yoshida Y."/>
            <person name="Ohtoshi R."/>
            <person name="Malay A.D."/>
            <person name="Moran D.A.P."/>
            <person name="Tomita M."/>
            <person name="Numata K."/>
            <person name="Arakawa K."/>
        </authorList>
    </citation>
    <scope>NUCLEOTIDE SEQUENCE</scope>
</reference>
<organism evidence="1 2">
    <name type="scientific">Trichonephila clavata</name>
    <name type="common">Joro spider</name>
    <name type="synonym">Nephila clavata</name>
    <dbReference type="NCBI Taxonomy" id="2740835"/>
    <lineage>
        <taxon>Eukaryota</taxon>
        <taxon>Metazoa</taxon>
        <taxon>Ecdysozoa</taxon>
        <taxon>Arthropoda</taxon>
        <taxon>Chelicerata</taxon>
        <taxon>Arachnida</taxon>
        <taxon>Araneae</taxon>
        <taxon>Araneomorphae</taxon>
        <taxon>Entelegynae</taxon>
        <taxon>Araneoidea</taxon>
        <taxon>Nephilidae</taxon>
        <taxon>Trichonephila</taxon>
    </lineage>
</organism>
<dbReference type="EMBL" id="BMAO01013899">
    <property type="protein sequence ID" value="GFQ91606.1"/>
    <property type="molecule type" value="Genomic_DNA"/>
</dbReference>
<gene>
    <name evidence="1" type="ORF">TNCT_76141</name>
</gene>
<name>A0A8X6L145_TRICU</name>
<sequence length="116" mass="12683">MATACLFRSTIPSFTFAGHHASLCLVCVSNLSMWSSSLRLLAAVGGYAWLQLLGALPASHFWSDHLAQVPSVEICGSSRNGQDCHHSDLPFVSEILNINKDAQQNSFHCLSEIVFY</sequence>
<dbReference type="Proteomes" id="UP000887116">
    <property type="component" value="Unassembled WGS sequence"/>
</dbReference>
<dbReference type="AlphaFoldDB" id="A0A8X6L145"/>
<accession>A0A8X6L145</accession>